<dbReference type="AlphaFoldDB" id="M1Z9T9"/>
<dbReference type="EMBL" id="CAQJ01000021">
    <property type="protein sequence ID" value="CCQ89957.1"/>
    <property type="molecule type" value="Genomic_DNA"/>
</dbReference>
<dbReference type="HOGENOM" id="CLU_053270_0_0_0"/>
<dbReference type="Pfam" id="PF01058">
    <property type="entry name" value="Oxidored_q6"/>
    <property type="match status" value="1"/>
</dbReference>
<dbReference type="PANTHER" id="PTHR42845">
    <property type="entry name" value="COENZYME F420-REDUCING HYDROGENASE, GAMMA SUBUNIT"/>
    <property type="match status" value="1"/>
</dbReference>
<dbReference type="InterPro" id="IPR051349">
    <property type="entry name" value="Hydrogenase_assoc-protein"/>
</dbReference>
<keyword evidence="4" id="KW-1185">Reference proteome</keyword>
<protein>
    <submittedName>
        <fullName evidence="3">Putative Nickel-dependent hydrogenase, delta subunit</fullName>
        <ecNumber evidence="3">1.12.1.2</ecNumber>
    </submittedName>
</protein>
<keyword evidence="1 3" id="KW-0560">Oxidoreductase</keyword>
<dbReference type="Gene3D" id="3.40.50.700">
    <property type="entry name" value="NADH:ubiquinone oxidoreductase-like, 20kDa subunit"/>
    <property type="match status" value="1"/>
</dbReference>
<dbReference type="InterPro" id="IPR037024">
    <property type="entry name" value="NiFe_Hase_small_N_sf"/>
</dbReference>
<name>M1Z9T9_NITG3</name>
<sequence length="275" mass="30529">MARKKKTTAAQRRPPHHKPKLAVWKFASCDGCQLSLLDCEDELLTVAEHISIAHFPEASSRILKGPYDVSLVEGSITTPHDAERIHRIRRISKTLITIGACATAGGIQSLRNFKDVNEFISIVYATPDYIDSLKKSTAIEEHVAVDFQLQGCPINKHQLLEVINAFLNGRKPNTPAHSVCLECKRAGNVCVMVAHGTPCMGPITHAGCGALCPGYNRGCYACFGPKEKANTNAMSRAFLDMGMDEDSVRHLFRGFYGWTKKFRRESETYEKNPDH</sequence>
<evidence type="ECO:0000256" key="1">
    <source>
        <dbReference type="ARBA" id="ARBA00023002"/>
    </source>
</evidence>
<dbReference type="OrthoDB" id="9787729at2"/>
<reference evidence="3 4" key="1">
    <citation type="journal article" date="2013" name="Front. Microbiol.">
        <title>The genome of Nitrospina gracilis illuminates the metabolism and evolution of the major marine nitrite oxidizer.</title>
        <authorList>
            <person name="Luecker S."/>
            <person name="Nowka B."/>
            <person name="Rattei T."/>
            <person name="Spieck E."/>
            <person name="and Daims H."/>
        </authorList>
    </citation>
    <scope>NUCLEOTIDE SEQUENCE [LARGE SCALE GENOMIC DNA]</scope>
    <source>
        <strain evidence="3 4">3/211</strain>
    </source>
</reference>
<dbReference type="EC" id="1.12.1.2" evidence="3"/>
<dbReference type="SUPFAM" id="SSF56770">
    <property type="entry name" value="HydA/Nqo6-like"/>
    <property type="match status" value="1"/>
</dbReference>
<accession>M1Z9T9</accession>
<proteinExistence type="predicted"/>
<gene>
    <name evidence="3" type="ORF">NITGR_190067</name>
</gene>
<comment type="caution">
    <text evidence="3">The sequence shown here is derived from an EMBL/GenBank/DDBJ whole genome shotgun (WGS) entry which is preliminary data.</text>
</comment>
<dbReference type="GO" id="GO:0051536">
    <property type="term" value="F:iron-sulfur cluster binding"/>
    <property type="evidence" value="ECO:0007669"/>
    <property type="project" value="InterPro"/>
</dbReference>
<dbReference type="STRING" id="1266370.NITGR_190067"/>
<organism evidence="3 4">
    <name type="scientific">Nitrospina gracilis (strain 3/211)</name>
    <dbReference type="NCBI Taxonomy" id="1266370"/>
    <lineage>
        <taxon>Bacteria</taxon>
        <taxon>Pseudomonadati</taxon>
        <taxon>Nitrospinota/Tectimicrobiota group</taxon>
        <taxon>Nitrospinota</taxon>
        <taxon>Nitrospinia</taxon>
        <taxon>Nitrospinales</taxon>
        <taxon>Nitrospinaceae</taxon>
        <taxon>Nitrospina</taxon>
    </lineage>
</organism>
<dbReference type="PANTHER" id="PTHR42845:SF1">
    <property type="entry name" value="HYDROGENASE SMALL SUBUNIT"/>
    <property type="match status" value="1"/>
</dbReference>
<feature type="domain" description="NADH:ubiquinone oxidoreductase-like 20kDa subunit" evidence="2">
    <location>
        <begin position="29"/>
        <end position="165"/>
    </location>
</feature>
<dbReference type="InterPro" id="IPR006137">
    <property type="entry name" value="NADH_UbQ_OxRdtase-like_20kDa"/>
</dbReference>
<dbReference type="Proteomes" id="UP000011704">
    <property type="component" value="Unassembled WGS sequence"/>
</dbReference>
<dbReference type="GO" id="GO:0047985">
    <property type="term" value="F:hydrogen dehydrogenase activity"/>
    <property type="evidence" value="ECO:0007669"/>
    <property type="project" value="UniProtKB-EC"/>
</dbReference>
<evidence type="ECO:0000259" key="2">
    <source>
        <dbReference type="Pfam" id="PF01058"/>
    </source>
</evidence>
<evidence type="ECO:0000313" key="4">
    <source>
        <dbReference type="Proteomes" id="UP000011704"/>
    </source>
</evidence>
<dbReference type="RefSeq" id="WP_005006915.1">
    <property type="nucleotide sequence ID" value="NZ_HG422173.1"/>
</dbReference>
<evidence type="ECO:0000313" key="3">
    <source>
        <dbReference type="EMBL" id="CCQ89957.1"/>
    </source>
</evidence>
<dbReference type="InParanoid" id="M1Z9T9"/>